<gene>
    <name evidence="2" type="ORF">DL346_21645</name>
</gene>
<evidence type="ECO:0000256" key="1">
    <source>
        <dbReference type="SAM" id="SignalP"/>
    </source>
</evidence>
<dbReference type="EMBL" id="QLUW01000004">
    <property type="protein sequence ID" value="RAP74655.1"/>
    <property type="molecule type" value="Genomic_DNA"/>
</dbReference>
<dbReference type="Proteomes" id="UP000249260">
    <property type="component" value="Unassembled WGS sequence"/>
</dbReference>
<comment type="caution">
    <text evidence="2">The sequence shown here is derived from an EMBL/GenBank/DDBJ whole genome shotgun (WGS) entry which is preliminary data.</text>
</comment>
<organism evidence="2 3">
    <name type="scientific">Paenibacillus montanisoli</name>
    <dbReference type="NCBI Taxonomy" id="2081970"/>
    <lineage>
        <taxon>Bacteria</taxon>
        <taxon>Bacillati</taxon>
        <taxon>Bacillota</taxon>
        <taxon>Bacilli</taxon>
        <taxon>Bacillales</taxon>
        <taxon>Paenibacillaceae</taxon>
        <taxon>Paenibacillus</taxon>
    </lineage>
</organism>
<dbReference type="AlphaFoldDB" id="A0A328U1A7"/>
<feature type="signal peptide" evidence="1">
    <location>
        <begin position="1"/>
        <end position="28"/>
    </location>
</feature>
<keyword evidence="3" id="KW-1185">Reference proteome</keyword>
<keyword evidence="1" id="KW-0732">Signal</keyword>
<accession>A0A328U1A7</accession>
<dbReference type="Gene3D" id="2.130.10.10">
    <property type="entry name" value="YVTN repeat-like/Quinoprotein amine dehydrogenase"/>
    <property type="match status" value="2"/>
</dbReference>
<evidence type="ECO:0000313" key="2">
    <source>
        <dbReference type="EMBL" id="RAP74655.1"/>
    </source>
</evidence>
<sequence length="388" mass="40130">MARKGKLAKLAAAMLLCASLLIPGAAGAAAASGSVAAAGCGTGVHGLSLLAMKDTGSPRMQAVQFLSGTVGRAAGNGFMVGTSDGGCHWQAIYNTGKLSFSQMEFLTNSVGYVLAKTSAEKQNTLLKTTNGGKTYTWVPTGQYGFDRIDFINEQTGFGFTRAFTFKTTNGGKTWTKMATPPNSRYVHFITESKGWDITVLPAGGYIVKRTVDGGLHWTDSLKVNADVNIGGAIYGTDSADVWVLLYGGSGMSQTSYSLYHTTDAGAHWKQVVSKPTAGGGPAPGPAVPAGKLPGPAGRPSDMAVIGSKAAFLVAGSGALDKLQFGRSLDDGRTWSNLAGGPSGNEGKLSFVSETTGYLAVTGFSDSGVYKTADGGKTWKNVFLLPESN</sequence>
<protein>
    <recommendedName>
        <fullName evidence="4">Photosynthesis system II assembly factor Ycf48/Hcf136-like domain-containing protein</fullName>
    </recommendedName>
</protein>
<dbReference type="SUPFAM" id="SSF110296">
    <property type="entry name" value="Oligoxyloglucan reducing end-specific cellobiohydrolase"/>
    <property type="match status" value="2"/>
</dbReference>
<dbReference type="InterPro" id="IPR015943">
    <property type="entry name" value="WD40/YVTN_repeat-like_dom_sf"/>
</dbReference>
<evidence type="ECO:0000313" key="3">
    <source>
        <dbReference type="Proteomes" id="UP000249260"/>
    </source>
</evidence>
<evidence type="ECO:0008006" key="4">
    <source>
        <dbReference type="Google" id="ProtNLM"/>
    </source>
</evidence>
<dbReference type="CDD" id="cd15482">
    <property type="entry name" value="Sialidase_non-viral"/>
    <property type="match status" value="1"/>
</dbReference>
<reference evidence="2 3" key="1">
    <citation type="submission" date="2018-06" db="EMBL/GenBank/DDBJ databases">
        <title>Paenibacillus montanisoli sp. nov., isolated from mountain area soil.</title>
        <authorList>
            <person name="Wu M."/>
        </authorList>
    </citation>
    <scope>NUCLEOTIDE SEQUENCE [LARGE SCALE GENOMIC DNA]</scope>
    <source>
        <strain evidence="2 3">RA17</strain>
    </source>
</reference>
<name>A0A328U1A7_9BACL</name>
<proteinExistence type="predicted"/>
<feature type="chain" id="PRO_5016337548" description="Photosynthesis system II assembly factor Ycf48/Hcf136-like domain-containing protein" evidence="1">
    <location>
        <begin position="29"/>
        <end position="388"/>
    </location>
</feature>